<evidence type="ECO:0008006" key="4">
    <source>
        <dbReference type="Google" id="ProtNLM"/>
    </source>
</evidence>
<gene>
    <name evidence="2" type="ORF">BDY21DRAFT_353991</name>
</gene>
<organism evidence="2 3">
    <name type="scientific">Lineolata rhizophorae</name>
    <dbReference type="NCBI Taxonomy" id="578093"/>
    <lineage>
        <taxon>Eukaryota</taxon>
        <taxon>Fungi</taxon>
        <taxon>Dikarya</taxon>
        <taxon>Ascomycota</taxon>
        <taxon>Pezizomycotina</taxon>
        <taxon>Dothideomycetes</taxon>
        <taxon>Dothideomycetes incertae sedis</taxon>
        <taxon>Lineolatales</taxon>
        <taxon>Lineolataceae</taxon>
        <taxon>Lineolata</taxon>
    </lineage>
</organism>
<sequence length="303" mass="34690">MSTEKTLVCRRCGKKGSDLNFEGKFRRCDRCQATACSKNCAQKYRKSHEKSCTGTFAIIEETKDFQRGGPVSPVVGQGHKENAPPGSHEKDVDEKDREPFHMLLRHQWLHGCSVEETFELLSLAFQFRLHDTYMIDGYIEGDSIYNMAVDQGRRAFERFLYTAEQVPGLMPEWWSLKMRRKLLDTACSPECDYSIAMTIDETDVGNPAELRLFAEQVYGYVPGHIDTTPLMILGLAYEIGGPSETKAARMASMVTELMERRKYKHQEPSSGESIRNFWDRESLFLPPWDNDQSLLPLSSQDFD</sequence>
<dbReference type="AlphaFoldDB" id="A0A6A6NS09"/>
<evidence type="ECO:0000313" key="3">
    <source>
        <dbReference type="Proteomes" id="UP000799766"/>
    </source>
</evidence>
<accession>A0A6A6NS09</accession>
<reference evidence="2" key="1">
    <citation type="journal article" date="2020" name="Stud. Mycol.">
        <title>101 Dothideomycetes genomes: a test case for predicting lifestyles and emergence of pathogens.</title>
        <authorList>
            <person name="Haridas S."/>
            <person name="Albert R."/>
            <person name="Binder M."/>
            <person name="Bloem J."/>
            <person name="Labutti K."/>
            <person name="Salamov A."/>
            <person name="Andreopoulos B."/>
            <person name="Baker S."/>
            <person name="Barry K."/>
            <person name="Bills G."/>
            <person name="Bluhm B."/>
            <person name="Cannon C."/>
            <person name="Castanera R."/>
            <person name="Culley D."/>
            <person name="Daum C."/>
            <person name="Ezra D."/>
            <person name="Gonzalez J."/>
            <person name="Henrissat B."/>
            <person name="Kuo A."/>
            <person name="Liang C."/>
            <person name="Lipzen A."/>
            <person name="Lutzoni F."/>
            <person name="Magnuson J."/>
            <person name="Mondo S."/>
            <person name="Nolan M."/>
            <person name="Ohm R."/>
            <person name="Pangilinan J."/>
            <person name="Park H.-J."/>
            <person name="Ramirez L."/>
            <person name="Alfaro M."/>
            <person name="Sun H."/>
            <person name="Tritt A."/>
            <person name="Yoshinaga Y."/>
            <person name="Zwiers L.-H."/>
            <person name="Turgeon B."/>
            <person name="Goodwin S."/>
            <person name="Spatafora J."/>
            <person name="Crous P."/>
            <person name="Grigoriev I."/>
        </authorList>
    </citation>
    <scope>NUCLEOTIDE SEQUENCE</scope>
    <source>
        <strain evidence="2">ATCC 16933</strain>
    </source>
</reference>
<dbReference type="OrthoDB" id="432970at2759"/>
<feature type="compositionally biased region" description="Basic and acidic residues" evidence="1">
    <location>
        <begin position="78"/>
        <end position="93"/>
    </location>
</feature>
<proteinExistence type="predicted"/>
<feature type="region of interest" description="Disordered" evidence="1">
    <location>
        <begin position="67"/>
        <end position="93"/>
    </location>
</feature>
<evidence type="ECO:0000256" key="1">
    <source>
        <dbReference type="SAM" id="MobiDB-lite"/>
    </source>
</evidence>
<name>A0A6A6NS09_9PEZI</name>
<dbReference type="Proteomes" id="UP000799766">
    <property type="component" value="Unassembled WGS sequence"/>
</dbReference>
<protein>
    <recommendedName>
        <fullName evidence="4">Suppressor of anucleate metulae protein B</fullName>
    </recommendedName>
</protein>
<dbReference type="EMBL" id="MU001693">
    <property type="protein sequence ID" value="KAF2454073.1"/>
    <property type="molecule type" value="Genomic_DNA"/>
</dbReference>
<evidence type="ECO:0000313" key="2">
    <source>
        <dbReference type="EMBL" id="KAF2454073.1"/>
    </source>
</evidence>
<keyword evidence="3" id="KW-1185">Reference proteome</keyword>